<keyword evidence="3" id="KW-1185">Reference proteome</keyword>
<comment type="caution">
    <text evidence="2">The sequence shown here is derived from an EMBL/GenBank/DDBJ whole genome shotgun (WGS) entry which is preliminary data.</text>
</comment>
<evidence type="ECO:0000259" key="1">
    <source>
        <dbReference type="Pfam" id="PF06985"/>
    </source>
</evidence>
<dbReference type="InterPro" id="IPR010730">
    <property type="entry name" value="HET"/>
</dbReference>
<dbReference type="PANTHER" id="PTHR33112:SF16">
    <property type="entry name" value="HETEROKARYON INCOMPATIBILITY DOMAIN-CONTAINING PROTEIN"/>
    <property type="match status" value="1"/>
</dbReference>
<dbReference type="Proteomes" id="UP000813461">
    <property type="component" value="Unassembled WGS sequence"/>
</dbReference>
<reference evidence="2" key="1">
    <citation type="journal article" date="2021" name="Nat. Commun.">
        <title>Genetic determinants of endophytism in the Arabidopsis root mycobiome.</title>
        <authorList>
            <person name="Mesny F."/>
            <person name="Miyauchi S."/>
            <person name="Thiergart T."/>
            <person name="Pickel B."/>
            <person name="Atanasova L."/>
            <person name="Karlsson M."/>
            <person name="Huettel B."/>
            <person name="Barry K.W."/>
            <person name="Haridas S."/>
            <person name="Chen C."/>
            <person name="Bauer D."/>
            <person name="Andreopoulos W."/>
            <person name="Pangilinan J."/>
            <person name="LaButti K."/>
            <person name="Riley R."/>
            <person name="Lipzen A."/>
            <person name="Clum A."/>
            <person name="Drula E."/>
            <person name="Henrissat B."/>
            <person name="Kohler A."/>
            <person name="Grigoriev I.V."/>
            <person name="Martin F.M."/>
            <person name="Hacquard S."/>
        </authorList>
    </citation>
    <scope>NUCLEOTIDE SEQUENCE</scope>
    <source>
        <strain evidence="2">MPI-SDFR-AT-0120</strain>
    </source>
</reference>
<proteinExistence type="predicted"/>
<evidence type="ECO:0000313" key="2">
    <source>
        <dbReference type="EMBL" id="KAH7094521.1"/>
    </source>
</evidence>
<dbReference type="EMBL" id="JAGMVJ010000001">
    <property type="protein sequence ID" value="KAH7094521.1"/>
    <property type="molecule type" value="Genomic_DNA"/>
</dbReference>
<sequence>MDGILKPQYVPRQFEASRASLWLNHCQLEHGPTCNDEVAFIDGMRLIDCERRLLVDTEPSRTYEWLALSYVWGGPDLSAFPDTPRTITDAIKVTKQLGYRYLWVDQYCIDQGNEESKKDQLNKMDQIYRGAVLTIVAVMGTSKHYGLPGVSLKRSCREANFGIGRSGRSLFFSDSDPEIDIRDGSPWYQRAWTYQEGYLSRRLLVFTDEQTAFYCNCDSWMESWGGIEHLQHSSHGRRLLPKTPCALFQQQLRLPRTMNSYTRISDQFFEFLNLASQYTCRALSFDSDALNAFAGVMQHLRRAGQEVKIYDICGLPFLPNIESESDQLCYIFIAISWSNVIKRPRRRSQFPSWSWAGWADGVQWAWDSNSLASLETMMREVVFGLTEGEMQPYRKTSFEQLSSVTRLGFQAPVIPASRFSIGESWRPGMDPRRFMRIWGNQAFSDTNHTGLLESTPKSFLEKLKNGSLTGFLLGSFHDRSYILVIEWQGDGQLATRVGDFQVFSMKIGDDIKSYEWRSVIMV</sequence>
<dbReference type="OrthoDB" id="5428863at2759"/>
<gene>
    <name evidence="2" type="ORF">FB567DRAFT_510384</name>
</gene>
<dbReference type="Pfam" id="PF06985">
    <property type="entry name" value="HET"/>
    <property type="match status" value="1"/>
</dbReference>
<dbReference type="AlphaFoldDB" id="A0A8K0W3E1"/>
<evidence type="ECO:0000313" key="3">
    <source>
        <dbReference type="Proteomes" id="UP000813461"/>
    </source>
</evidence>
<protein>
    <submittedName>
        <fullName evidence="2">Heterokaryon incompatibility protein-domain-containing protein</fullName>
    </submittedName>
</protein>
<name>A0A8K0W3E1_9PLEO</name>
<feature type="domain" description="Heterokaryon incompatibility" evidence="1">
    <location>
        <begin position="65"/>
        <end position="196"/>
    </location>
</feature>
<dbReference type="PANTHER" id="PTHR33112">
    <property type="entry name" value="DOMAIN PROTEIN, PUTATIVE-RELATED"/>
    <property type="match status" value="1"/>
</dbReference>
<organism evidence="2 3">
    <name type="scientific">Paraphoma chrysanthemicola</name>
    <dbReference type="NCBI Taxonomy" id="798071"/>
    <lineage>
        <taxon>Eukaryota</taxon>
        <taxon>Fungi</taxon>
        <taxon>Dikarya</taxon>
        <taxon>Ascomycota</taxon>
        <taxon>Pezizomycotina</taxon>
        <taxon>Dothideomycetes</taxon>
        <taxon>Pleosporomycetidae</taxon>
        <taxon>Pleosporales</taxon>
        <taxon>Pleosporineae</taxon>
        <taxon>Phaeosphaeriaceae</taxon>
        <taxon>Paraphoma</taxon>
    </lineage>
</organism>
<accession>A0A8K0W3E1</accession>